<gene>
    <name evidence="1" type="ORF">IWQ60_009206</name>
</gene>
<keyword evidence="2" id="KW-1185">Reference proteome</keyword>
<dbReference type="Proteomes" id="UP001150569">
    <property type="component" value="Unassembled WGS sequence"/>
</dbReference>
<accession>A0A9W7ZVI5</accession>
<dbReference type="EMBL" id="JANBPT010000751">
    <property type="protein sequence ID" value="KAJ1913433.1"/>
    <property type="molecule type" value="Genomic_DNA"/>
</dbReference>
<evidence type="ECO:0000313" key="1">
    <source>
        <dbReference type="EMBL" id="KAJ1913433.1"/>
    </source>
</evidence>
<evidence type="ECO:0000313" key="2">
    <source>
        <dbReference type="Proteomes" id="UP001150569"/>
    </source>
</evidence>
<sequence length="347" mass="38287">MNAVSSATPIWVPYKLTLPKSPYAFAYSPAQQGGGLVNVTRMFDNLSIRVNTTLSVYDLTRDQRHGQAPRLVFDHSVRNLSKNTLQLTGGVLLAPAVTTFKADGTLVSPPISEILNYVTFGNQIKATLAPNEGFVGQAGIFSSTIPLDRFWVVGGFIEHSLQAPDGTKYRYNLPFSGMMGRLTQIPILPPVTSPYYPRLFNVTTGAIVRSGPPLPRYSMAGQDIPTVRYQQQFNVNKMLVQIGRLNHSTADNYTFYDIPRGLLVDQSRNFGGDVASYITWSGSMLEPKNETVGATATVTAGPGQYRLRIRWAQPQAAFINDKDTYTTYTSDPFLIVASQLQTDTSRR</sequence>
<organism evidence="1 2">
    <name type="scientific">Tieghemiomyces parasiticus</name>
    <dbReference type="NCBI Taxonomy" id="78921"/>
    <lineage>
        <taxon>Eukaryota</taxon>
        <taxon>Fungi</taxon>
        <taxon>Fungi incertae sedis</taxon>
        <taxon>Zoopagomycota</taxon>
        <taxon>Kickxellomycotina</taxon>
        <taxon>Dimargaritomycetes</taxon>
        <taxon>Dimargaritales</taxon>
        <taxon>Dimargaritaceae</taxon>
        <taxon>Tieghemiomyces</taxon>
    </lineage>
</organism>
<reference evidence="1" key="1">
    <citation type="submission" date="2022-07" db="EMBL/GenBank/DDBJ databases">
        <title>Phylogenomic reconstructions and comparative analyses of Kickxellomycotina fungi.</title>
        <authorList>
            <person name="Reynolds N.K."/>
            <person name="Stajich J.E."/>
            <person name="Barry K."/>
            <person name="Grigoriev I.V."/>
            <person name="Crous P."/>
            <person name="Smith M.E."/>
        </authorList>
    </citation>
    <scope>NUCLEOTIDE SEQUENCE</scope>
    <source>
        <strain evidence="1">RSA 861</strain>
    </source>
</reference>
<comment type="caution">
    <text evidence="1">The sequence shown here is derived from an EMBL/GenBank/DDBJ whole genome shotgun (WGS) entry which is preliminary data.</text>
</comment>
<proteinExistence type="predicted"/>
<dbReference type="AlphaFoldDB" id="A0A9W7ZVI5"/>
<protein>
    <submittedName>
        <fullName evidence="1">Uncharacterized protein</fullName>
    </submittedName>
</protein>
<name>A0A9W7ZVI5_9FUNG</name>